<evidence type="ECO:0000256" key="6">
    <source>
        <dbReference type="SAM" id="Phobius"/>
    </source>
</evidence>
<sequence>MLEVILYAVTLGITLSFAAGPVFFVIIETSISQGKTKALMLDLGAALADVIFILIAFYGSQSLISSLEDNIWVSLIGGLAVIVFGGYYILKSKTPGQFKNRVAVKRKRLFFFKGFLLNFLNVGVLFYWIATTVAIGSLVHHERSKMIMVYALIMLTYLTVDMFKIYFANKFKERFKGRNLQMVEKIIGLILLLFGVYIVIRAFL</sequence>
<keyword evidence="8" id="KW-1185">Reference proteome</keyword>
<feature type="transmembrane region" description="Helical" evidence="6">
    <location>
        <begin position="39"/>
        <end position="59"/>
    </location>
</feature>
<feature type="transmembrane region" description="Helical" evidence="6">
    <location>
        <begin position="186"/>
        <end position="203"/>
    </location>
</feature>
<dbReference type="eggNOG" id="COG1280">
    <property type="taxonomic scope" value="Bacteria"/>
</dbReference>
<feature type="transmembrane region" description="Helical" evidence="6">
    <location>
        <begin position="110"/>
        <end position="135"/>
    </location>
</feature>
<name>G8R5H8_OWEHD</name>
<protein>
    <submittedName>
        <fullName evidence="7">Putative threonine efflux protein</fullName>
    </submittedName>
</protein>
<feature type="transmembrane region" description="Helical" evidence="6">
    <location>
        <begin position="71"/>
        <end position="90"/>
    </location>
</feature>
<dbReference type="KEGG" id="oho:Oweho_2279"/>
<evidence type="ECO:0000256" key="3">
    <source>
        <dbReference type="ARBA" id="ARBA00022692"/>
    </source>
</evidence>
<dbReference type="AlphaFoldDB" id="G8R5H8"/>
<dbReference type="OrthoDB" id="679767at2"/>
<dbReference type="HOGENOM" id="CLU_081564_0_0_10"/>
<dbReference type="EMBL" id="CP003156">
    <property type="protein sequence ID" value="AEV33252.1"/>
    <property type="molecule type" value="Genomic_DNA"/>
</dbReference>
<reference evidence="7 8" key="1">
    <citation type="journal article" date="2012" name="Stand. Genomic Sci.">
        <title>Genome sequence of the orange-pigmented seawater bacterium Owenweeksia hongkongensis type strain (UST20020801(T)).</title>
        <authorList>
            <person name="Riedel T."/>
            <person name="Held B."/>
            <person name="Nolan M."/>
            <person name="Lucas S."/>
            <person name="Lapidus A."/>
            <person name="Tice H."/>
            <person name="Del Rio T.G."/>
            <person name="Cheng J.F."/>
            <person name="Han C."/>
            <person name="Tapia R."/>
            <person name="Goodwin L.A."/>
            <person name="Pitluck S."/>
            <person name="Liolios K."/>
            <person name="Mavromatis K."/>
            <person name="Pagani I."/>
            <person name="Ivanova N."/>
            <person name="Mikhailova N."/>
            <person name="Pati A."/>
            <person name="Chen A."/>
            <person name="Palaniappan K."/>
            <person name="Rohde M."/>
            <person name="Tindall B.J."/>
            <person name="Detter J.C."/>
            <person name="Goker M."/>
            <person name="Woyke T."/>
            <person name="Bristow J."/>
            <person name="Eisen J.A."/>
            <person name="Markowitz V."/>
            <person name="Hugenholtz P."/>
            <person name="Klenk H.P."/>
            <person name="Kyrpides N.C."/>
        </authorList>
    </citation>
    <scope>NUCLEOTIDE SEQUENCE</scope>
    <source>
        <strain evidence="8">DSM 17368 / JCM 12287 / NRRL B-23963</strain>
    </source>
</reference>
<evidence type="ECO:0000256" key="5">
    <source>
        <dbReference type="ARBA" id="ARBA00023136"/>
    </source>
</evidence>
<dbReference type="GO" id="GO:0005886">
    <property type="term" value="C:plasma membrane"/>
    <property type="evidence" value="ECO:0007669"/>
    <property type="project" value="UniProtKB-SubCell"/>
</dbReference>
<dbReference type="Pfam" id="PF01810">
    <property type="entry name" value="LysE"/>
    <property type="match status" value="1"/>
</dbReference>
<keyword evidence="3 6" id="KW-0812">Transmembrane</keyword>
<evidence type="ECO:0000256" key="1">
    <source>
        <dbReference type="ARBA" id="ARBA00004651"/>
    </source>
</evidence>
<evidence type="ECO:0000256" key="4">
    <source>
        <dbReference type="ARBA" id="ARBA00022989"/>
    </source>
</evidence>
<dbReference type="PANTHER" id="PTHR30086">
    <property type="entry name" value="ARGININE EXPORTER PROTEIN ARGO"/>
    <property type="match status" value="1"/>
</dbReference>
<evidence type="ECO:0000313" key="7">
    <source>
        <dbReference type="EMBL" id="AEV33252.1"/>
    </source>
</evidence>
<keyword evidence="5 6" id="KW-0472">Membrane</keyword>
<accession>G8R5H8</accession>
<organism evidence="7 8">
    <name type="scientific">Owenweeksia hongkongensis (strain DSM 17368 / CIP 108786 / JCM 12287 / NRRL B-23963 / UST20020801)</name>
    <dbReference type="NCBI Taxonomy" id="926562"/>
    <lineage>
        <taxon>Bacteria</taxon>
        <taxon>Pseudomonadati</taxon>
        <taxon>Bacteroidota</taxon>
        <taxon>Flavobacteriia</taxon>
        <taxon>Flavobacteriales</taxon>
        <taxon>Owenweeksiaceae</taxon>
        <taxon>Owenweeksia</taxon>
    </lineage>
</organism>
<dbReference type="GO" id="GO:0015171">
    <property type="term" value="F:amino acid transmembrane transporter activity"/>
    <property type="evidence" value="ECO:0007669"/>
    <property type="project" value="TreeGrafter"/>
</dbReference>
<gene>
    <name evidence="7" type="ordered locus">Oweho_2279</name>
</gene>
<dbReference type="STRING" id="926562.Oweho_2279"/>
<keyword evidence="4 6" id="KW-1133">Transmembrane helix</keyword>
<keyword evidence="2" id="KW-1003">Cell membrane</keyword>
<evidence type="ECO:0000256" key="2">
    <source>
        <dbReference type="ARBA" id="ARBA00022475"/>
    </source>
</evidence>
<proteinExistence type="predicted"/>
<dbReference type="PANTHER" id="PTHR30086:SF20">
    <property type="entry name" value="ARGININE EXPORTER PROTEIN ARGO-RELATED"/>
    <property type="match status" value="1"/>
</dbReference>
<feature type="transmembrane region" description="Helical" evidence="6">
    <location>
        <begin position="147"/>
        <end position="166"/>
    </location>
</feature>
<evidence type="ECO:0000313" key="8">
    <source>
        <dbReference type="Proteomes" id="UP000005631"/>
    </source>
</evidence>
<dbReference type="Proteomes" id="UP000005631">
    <property type="component" value="Chromosome"/>
</dbReference>
<comment type="subcellular location">
    <subcellularLocation>
        <location evidence="1">Cell membrane</location>
        <topology evidence="1">Multi-pass membrane protein</topology>
    </subcellularLocation>
</comment>
<dbReference type="RefSeq" id="WP_014202601.1">
    <property type="nucleotide sequence ID" value="NC_016599.1"/>
</dbReference>
<dbReference type="InterPro" id="IPR001123">
    <property type="entry name" value="LeuE-type"/>
</dbReference>
<feature type="transmembrane region" description="Helical" evidence="6">
    <location>
        <begin position="6"/>
        <end position="27"/>
    </location>
</feature>